<dbReference type="PROSITE" id="PS51186">
    <property type="entry name" value="GNAT"/>
    <property type="match status" value="1"/>
</dbReference>
<sequence length="224" mass="24166">MLIDHWPLAGLRLRTPRLELRLPDDEELAGLADLAAAGVHPPAEMPFSVPWTDRPPPAQQLATIQHHWLARANLTPERWSLDLAAFVAGRPVGTQSLAATDFAVLRETATGSWLGRAHQGHGLGTEMRAAVLELAFAGLGAEQSVSGAMLDNTASLRVSTRLGYQDDGLTRLVVRGRPVTQRRLRLTRERWLAHRSVPVEISGLAPCRPLLGAADARPAASDAG</sequence>
<proteinExistence type="predicted"/>
<gene>
    <name evidence="2" type="ORF">RM844_31895</name>
</gene>
<dbReference type="Gene3D" id="3.40.630.30">
    <property type="match status" value="1"/>
</dbReference>
<reference evidence="3" key="1">
    <citation type="submission" date="2023-07" db="EMBL/GenBank/DDBJ databases">
        <title>30 novel species of actinomycetes from the DSMZ collection.</title>
        <authorList>
            <person name="Nouioui I."/>
        </authorList>
    </citation>
    <scope>NUCLEOTIDE SEQUENCE [LARGE SCALE GENOMIC DNA]</scope>
    <source>
        <strain evidence="3">DSM 44915</strain>
    </source>
</reference>
<dbReference type="PANTHER" id="PTHR43441">
    <property type="entry name" value="RIBOSOMAL-PROTEIN-SERINE ACETYLTRANSFERASE"/>
    <property type="match status" value="1"/>
</dbReference>
<keyword evidence="3" id="KW-1185">Reference proteome</keyword>
<dbReference type="RefSeq" id="WP_311670945.1">
    <property type="nucleotide sequence ID" value="NZ_JAVREO010000043.1"/>
</dbReference>
<keyword evidence="2" id="KW-0808">Transferase</keyword>
<dbReference type="EMBL" id="JAVREO010000043">
    <property type="protein sequence ID" value="MDT0270882.1"/>
    <property type="molecule type" value="Genomic_DNA"/>
</dbReference>
<dbReference type="SUPFAM" id="SSF55729">
    <property type="entry name" value="Acyl-CoA N-acyltransferases (Nat)"/>
    <property type="match status" value="1"/>
</dbReference>
<evidence type="ECO:0000259" key="1">
    <source>
        <dbReference type="PROSITE" id="PS51186"/>
    </source>
</evidence>
<name>A0ABU2K0V6_9ACTN</name>
<evidence type="ECO:0000313" key="2">
    <source>
        <dbReference type="EMBL" id="MDT0270882.1"/>
    </source>
</evidence>
<dbReference type="InterPro" id="IPR016181">
    <property type="entry name" value="Acyl_CoA_acyltransferase"/>
</dbReference>
<dbReference type="GO" id="GO:0016740">
    <property type="term" value="F:transferase activity"/>
    <property type="evidence" value="ECO:0007669"/>
    <property type="project" value="UniProtKB-KW"/>
</dbReference>
<organism evidence="2 3">
    <name type="scientific">Streptomyces chisholmiae</name>
    <dbReference type="NCBI Taxonomy" id="3075540"/>
    <lineage>
        <taxon>Bacteria</taxon>
        <taxon>Bacillati</taxon>
        <taxon>Actinomycetota</taxon>
        <taxon>Actinomycetes</taxon>
        <taxon>Kitasatosporales</taxon>
        <taxon>Streptomycetaceae</taxon>
        <taxon>Streptomyces</taxon>
    </lineage>
</organism>
<dbReference type="EC" id="2.-.-.-" evidence="2"/>
<dbReference type="InterPro" id="IPR051908">
    <property type="entry name" value="Ribosomal_N-acetyltransferase"/>
</dbReference>
<dbReference type="Pfam" id="PF13302">
    <property type="entry name" value="Acetyltransf_3"/>
    <property type="match status" value="1"/>
</dbReference>
<protein>
    <submittedName>
        <fullName evidence="2">GNAT family protein</fullName>
        <ecNumber evidence="2">2.-.-.-</ecNumber>
    </submittedName>
</protein>
<dbReference type="PANTHER" id="PTHR43441:SF11">
    <property type="entry name" value="RIBOSOMAL-PROTEIN-SERINE ACETYLTRANSFERASE"/>
    <property type="match status" value="1"/>
</dbReference>
<dbReference type="Proteomes" id="UP001183410">
    <property type="component" value="Unassembled WGS sequence"/>
</dbReference>
<dbReference type="InterPro" id="IPR000182">
    <property type="entry name" value="GNAT_dom"/>
</dbReference>
<accession>A0ABU2K0V6</accession>
<evidence type="ECO:0000313" key="3">
    <source>
        <dbReference type="Proteomes" id="UP001183410"/>
    </source>
</evidence>
<comment type="caution">
    <text evidence="2">The sequence shown here is derived from an EMBL/GenBank/DDBJ whole genome shotgun (WGS) entry which is preliminary data.</text>
</comment>
<feature type="domain" description="N-acetyltransferase" evidence="1">
    <location>
        <begin position="18"/>
        <end position="189"/>
    </location>
</feature>